<dbReference type="RefSeq" id="WP_354227146.1">
    <property type="nucleotide sequence ID" value="NZ_JBEPSN010000001.1"/>
</dbReference>
<sequence>MEFTSPWGKLIRARDLMSQLVEIGHEHRSSDPYEYNFLSNENDSSDRLIRMQWRVKVKKNYPQEASWLLGDIVNNIRSSLDHAVAAVARKKFGFDEDGISGKKRLQFPIADTPGKLGRRELRHWFPDDVINVIEEHQPYMDKDPDLSPLGMLRDLSNMDKHRALMVADRAMVHVNFTASPEPKDLVIKKHAATMEDGQAVLTVKFARPLQQIEMDVRPEFHSIESVRAPGMDNWLPLALSLELIYEAAFGAVWDLTKDIMNEHDHAFARIFLSQTDERTKKIREATGIEHPTDGDET</sequence>
<evidence type="ECO:0000313" key="1">
    <source>
        <dbReference type="EMBL" id="MET4539190.1"/>
    </source>
</evidence>
<dbReference type="Proteomes" id="UP001549307">
    <property type="component" value="Unassembled WGS sequence"/>
</dbReference>
<keyword evidence="2" id="KW-1185">Reference proteome</keyword>
<dbReference type="EMBL" id="JBEPSN010000001">
    <property type="protein sequence ID" value="MET4539190.1"/>
    <property type="molecule type" value="Genomic_DNA"/>
</dbReference>
<accession>A0ABV2P349</accession>
<reference evidence="1 2" key="1">
    <citation type="submission" date="2024-06" db="EMBL/GenBank/DDBJ databases">
        <title>Sorghum-associated microbial communities from plants grown in Nebraska, USA.</title>
        <authorList>
            <person name="Schachtman D."/>
        </authorList>
    </citation>
    <scope>NUCLEOTIDE SEQUENCE [LARGE SCALE GENOMIC DNA]</scope>
    <source>
        <strain evidence="1 2">3552</strain>
    </source>
</reference>
<organism evidence="1 2">
    <name type="scientific">Arthrobacter bambusae</name>
    <dbReference type="NCBI Taxonomy" id="1338426"/>
    <lineage>
        <taxon>Bacteria</taxon>
        <taxon>Bacillati</taxon>
        <taxon>Actinomycetota</taxon>
        <taxon>Actinomycetes</taxon>
        <taxon>Micrococcales</taxon>
        <taxon>Micrococcaceae</taxon>
        <taxon>Arthrobacter</taxon>
    </lineage>
</organism>
<gene>
    <name evidence="1" type="ORF">ABIE37_000945</name>
</gene>
<dbReference type="GeneID" id="92751913"/>
<comment type="caution">
    <text evidence="1">The sequence shown here is derived from an EMBL/GenBank/DDBJ whole genome shotgun (WGS) entry which is preliminary data.</text>
</comment>
<protein>
    <submittedName>
        <fullName evidence="1">Uncharacterized protein</fullName>
    </submittedName>
</protein>
<proteinExistence type="predicted"/>
<evidence type="ECO:0000313" key="2">
    <source>
        <dbReference type="Proteomes" id="UP001549307"/>
    </source>
</evidence>
<name>A0ABV2P349_9MICC</name>